<accession>A0ABW6K6P7</accession>
<organism evidence="5 6">
    <name type="scientific">Cytobacillus spartinae</name>
    <dbReference type="NCBI Taxonomy" id="3299023"/>
    <lineage>
        <taxon>Bacteria</taxon>
        <taxon>Bacillati</taxon>
        <taxon>Bacillota</taxon>
        <taxon>Bacilli</taxon>
        <taxon>Bacillales</taxon>
        <taxon>Bacillaceae</taxon>
        <taxon>Cytobacillus</taxon>
    </lineage>
</organism>
<dbReference type="GO" id="GO:0003677">
    <property type="term" value="F:DNA binding"/>
    <property type="evidence" value="ECO:0007669"/>
    <property type="project" value="UniProtKB-KW"/>
</dbReference>
<dbReference type="PRINTS" id="PR00036">
    <property type="entry name" value="HTHLACI"/>
</dbReference>
<dbReference type="PROSITE" id="PS00356">
    <property type="entry name" value="HTH_LACI_1"/>
    <property type="match status" value="1"/>
</dbReference>
<evidence type="ECO:0000256" key="1">
    <source>
        <dbReference type="ARBA" id="ARBA00023015"/>
    </source>
</evidence>
<dbReference type="Gene3D" id="1.10.260.40">
    <property type="entry name" value="lambda repressor-like DNA-binding domains"/>
    <property type="match status" value="1"/>
</dbReference>
<dbReference type="Proteomes" id="UP001601059">
    <property type="component" value="Unassembled WGS sequence"/>
</dbReference>
<gene>
    <name evidence="5" type="ORF">ACFYKX_04385</name>
</gene>
<evidence type="ECO:0000256" key="3">
    <source>
        <dbReference type="ARBA" id="ARBA00023163"/>
    </source>
</evidence>
<dbReference type="CDD" id="cd06267">
    <property type="entry name" value="PBP1_LacI_sugar_binding-like"/>
    <property type="match status" value="1"/>
</dbReference>
<feature type="domain" description="HTH lacI-type" evidence="4">
    <location>
        <begin position="2"/>
        <end position="56"/>
    </location>
</feature>
<keyword evidence="6" id="KW-1185">Reference proteome</keyword>
<sequence length="332" mass="37222">MPTIKDVAQKAGVSVATISRVLNNNPHVREETRIKILEVMRELNYTPNSIARTLSNQKSNTIALLIPDINNPFFYELSSYIEQSAYEKGYSVLLYHTHGKKKDSIKQFLKTLYSSYIDGIIIASNLDKESEKLIIRKKLPVIAIDRAVTAKNIPTIGVQNYNGAKLALDHLINMGRKSIGFISGPRQWSTTNGRYRAYKDVMGKLNMEVNVVYGDLSVNGGMEAIYELTKNNYNIDAIFAANDLMAIGAIKALIKQKIKIPEEIAVVGFDGISLSRITEPELTTIAQPIDRIGYLAIKRLVDFIERGVEIPIIQEDLPMELIIRNSTRIEGH</sequence>
<dbReference type="SUPFAM" id="SSF47413">
    <property type="entry name" value="lambda repressor-like DNA-binding domains"/>
    <property type="match status" value="1"/>
</dbReference>
<dbReference type="InterPro" id="IPR028082">
    <property type="entry name" value="Peripla_BP_I"/>
</dbReference>
<proteinExistence type="predicted"/>
<keyword evidence="2 5" id="KW-0238">DNA-binding</keyword>
<name>A0ABW6K6P7_9BACI</name>
<evidence type="ECO:0000313" key="6">
    <source>
        <dbReference type="Proteomes" id="UP001601059"/>
    </source>
</evidence>
<dbReference type="SMART" id="SM00354">
    <property type="entry name" value="HTH_LACI"/>
    <property type="match status" value="1"/>
</dbReference>
<reference evidence="5 6" key="1">
    <citation type="submission" date="2024-08" db="EMBL/GenBank/DDBJ databases">
        <title>Two novel Cytobacillus novel species.</title>
        <authorList>
            <person name="Liu G."/>
        </authorList>
    </citation>
    <scope>NUCLEOTIDE SEQUENCE [LARGE SCALE GENOMIC DNA]</scope>
    <source>
        <strain evidence="5 6">FJAT-54145</strain>
    </source>
</reference>
<dbReference type="PROSITE" id="PS50932">
    <property type="entry name" value="HTH_LACI_2"/>
    <property type="match status" value="1"/>
</dbReference>
<dbReference type="CDD" id="cd01392">
    <property type="entry name" value="HTH_LacI"/>
    <property type="match status" value="1"/>
</dbReference>
<protein>
    <submittedName>
        <fullName evidence="5">LacI family DNA-binding transcriptional regulator</fullName>
    </submittedName>
</protein>
<keyword evidence="3" id="KW-0804">Transcription</keyword>
<evidence type="ECO:0000259" key="4">
    <source>
        <dbReference type="PROSITE" id="PS50932"/>
    </source>
</evidence>
<dbReference type="RefSeq" id="WP_389358404.1">
    <property type="nucleotide sequence ID" value="NZ_JBIACK010000001.1"/>
</dbReference>
<dbReference type="PANTHER" id="PTHR30146:SF109">
    <property type="entry name" value="HTH-TYPE TRANSCRIPTIONAL REGULATOR GALS"/>
    <property type="match status" value="1"/>
</dbReference>
<dbReference type="Pfam" id="PF00532">
    <property type="entry name" value="Peripla_BP_1"/>
    <property type="match status" value="1"/>
</dbReference>
<dbReference type="InterPro" id="IPR001761">
    <property type="entry name" value="Peripla_BP/Lac1_sug-bd_dom"/>
</dbReference>
<dbReference type="InterPro" id="IPR000843">
    <property type="entry name" value="HTH_LacI"/>
</dbReference>
<dbReference type="InterPro" id="IPR010982">
    <property type="entry name" value="Lambda_DNA-bd_dom_sf"/>
</dbReference>
<dbReference type="SUPFAM" id="SSF53822">
    <property type="entry name" value="Periplasmic binding protein-like I"/>
    <property type="match status" value="1"/>
</dbReference>
<evidence type="ECO:0000256" key="2">
    <source>
        <dbReference type="ARBA" id="ARBA00023125"/>
    </source>
</evidence>
<dbReference type="Gene3D" id="3.40.50.2300">
    <property type="match status" value="2"/>
</dbReference>
<keyword evidence="1" id="KW-0805">Transcription regulation</keyword>
<dbReference type="EMBL" id="JBIACK010000001">
    <property type="protein sequence ID" value="MFE8699856.1"/>
    <property type="molecule type" value="Genomic_DNA"/>
</dbReference>
<dbReference type="PANTHER" id="PTHR30146">
    <property type="entry name" value="LACI-RELATED TRANSCRIPTIONAL REPRESSOR"/>
    <property type="match status" value="1"/>
</dbReference>
<dbReference type="Pfam" id="PF00356">
    <property type="entry name" value="LacI"/>
    <property type="match status" value="1"/>
</dbReference>
<comment type="caution">
    <text evidence="5">The sequence shown here is derived from an EMBL/GenBank/DDBJ whole genome shotgun (WGS) entry which is preliminary data.</text>
</comment>
<evidence type="ECO:0000313" key="5">
    <source>
        <dbReference type="EMBL" id="MFE8699856.1"/>
    </source>
</evidence>